<dbReference type="RefSeq" id="WP_139979117.1">
    <property type="nucleotide sequence ID" value="NZ_CP041046.1"/>
</dbReference>
<evidence type="ECO:0000313" key="1">
    <source>
        <dbReference type="EMBL" id="QDE38029.1"/>
    </source>
</evidence>
<name>A0A4Y5Z062_9GAMM</name>
<organism evidence="1 2">
    <name type="scientific">Luteibacter pinisoli</name>
    <dbReference type="NCBI Taxonomy" id="2589080"/>
    <lineage>
        <taxon>Bacteria</taxon>
        <taxon>Pseudomonadati</taxon>
        <taxon>Pseudomonadota</taxon>
        <taxon>Gammaproteobacteria</taxon>
        <taxon>Lysobacterales</taxon>
        <taxon>Rhodanobacteraceae</taxon>
        <taxon>Luteibacter</taxon>
    </lineage>
</organism>
<protein>
    <recommendedName>
        <fullName evidence="3">DUF4340 domain-containing protein</fullName>
    </recommendedName>
</protein>
<dbReference type="Proteomes" id="UP000316093">
    <property type="component" value="Chromosome"/>
</dbReference>
<evidence type="ECO:0008006" key="3">
    <source>
        <dbReference type="Google" id="ProtNLM"/>
    </source>
</evidence>
<sequence>MRARIIGIVVLLALIGAVAWQMHADTAELRAHTLTNLDPVDVKRIDLTMKGVAPQHFERSGDGWTGVDQGRPADLALLAETPVAEWKPASDFDLAKLGLTPPLAVLTLDDTRIEYGDMAALGRQRYARVGNRIAFIPAQALPRAPRTKALPTDPM</sequence>
<proteinExistence type="predicted"/>
<dbReference type="AlphaFoldDB" id="A0A4Y5Z062"/>
<gene>
    <name evidence="1" type="ORF">FIV34_01870</name>
</gene>
<dbReference type="KEGG" id="lpy:FIV34_01870"/>
<reference evidence="1 2" key="1">
    <citation type="submission" date="2019-06" db="EMBL/GenBank/DDBJ databases">
        <title>A complete genome sequence for Luteibacter pinisoli MAH-14.</title>
        <authorList>
            <person name="Baltrus D.A."/>
        </authorList>
    </citation>
    <scope>NUCLEOTIDE SEQUENCE [LARGE SCALE GENOMIC DNA]</scope>
    <source>
        <strain evidence="1 2">MAH-14</strain>
    </source>
</reference>
<keyword evidence="2" id="KW-1185">Reference proteome</keyword>
<dbReference type="OrthoDB" id="5956924at2"/>
<dbReference type="EMBL" id="CP041046">
    <property type="protein sequence ID" value="QDE38029.1"/>
    <property type="molecule type" value="Genomic_DNA"/>
</dbReference>
<accession>A0A4Y5Z062</accession>
<evidence type="ECO:0000313" key="2">
    <source>
        <dbReference type="Proteomes" id="UP000316093"/>
    </source>
</evidence>